<dbReference type="AlphaFoldDB" id="A0A3E1EYZ6"/>
<comment type="caution">
    <text evidence="3">The sequence shown here is derived from an EMBL/GenBank/DDBJ whole genome shotgun (WGS) entry which is preliminary data.</text>
</comment>
<dbReference type="InterPro" id="IPR001296">
    <property type="entry name" value="Glyco_trans_1"/>
</dbReference>
<keyword evidence="3" id="KW-0808">Transferase</keyword>
<dbReference type="CDD" id="cd03808">
    <property type="entry name" value="GT4_CapM-like"/>
    <property type="match status" value="1"/>
</dbReference>
<dbReference type="GO" id="GO:0016757">
    <property type="term" value="F:glycosyltransferase activity"/>
    <property type="evidence" value="ECO:0007669"/>
    <property type="project" value="InterPro"/>
</dbReference>
<dbReference type="Proteomes" id="UP000257127">
    <property type="component" value="Unassembled WGS sequence"/>
</dbReference>
<dbReference type="SUPFAM" id="SSF53756">
    <property type="entry name" value="UDP-Glycosyltransferase/glycogen phosphorylase"/>
    <property type="match status" value="1"/>
</dbReference>
<dbReference type="Gene3D" id="3.40.50.2000">
    <property type="entry name" value="Glycogen Phosphorylase B"/>
    <property type="match status" value="2"/>
</dbReference>
<dbReference type="PANTHER" id="PTHR45947">
    <property type="entry name" value="SULFOQUINOVOSYL TRANSFERASE SQD2"/>
    <property type="match status" value="1"/>
</dbReference>
<dbReference type="PANTHER" id="PTHR45947:SF3">
    <property type="entry name" value="SULFOQUINOVOSYL TRANSFERASE SQD2"/>
    <property type="match status" value="1"/>
</dbReference>
<dbReference type="RefSeq" id="WP_116880616.1">
    <property type="nucleotide sequence ID" value="NZ_QURB01000003.1"/>
</dbReference>
<sequence>MKLIHVFTAPQSAYYFLDGQLEYMQENGVKVIVVIPSDQHFNDAFKQKHPQVRVLHINFERQINFKTDLSCLFKLIKLFKNEKPDIIHLHTPKASLLGVIAGKFLFKKNIIYQMHGLVSARGNTVQKGILYRMEKLTCSLATQVFAVSKSLKNFATENKVCKADKITVIENGTINGIDFQNRFNPENITKDESVKNLINGRFTIGYVGRLSEEKGIFDYIKVLAKLKQEKTPFTGFIIGPDESEGEFKKCLSKNNLEIDKDIYCFGEVEKPEHLMIHLDVLLLPTKREGFGLVGAEANSLEIPVVGYDIPGFKDAIVNQETGTLVPFENIEKLFEATKNYYHKPDLKIRHGLNGRKRVIKDFDSKKIWQTLLNEYQTLLKNQNTN</sequence>
<evidence type="ECO:0000259" key="2">
    <source>
        <dbReference type="Pfam" id="PF13439"/>
    </source>
</evidence>
<gene>
    <name evidence="3" type="ORF">DXU93_07300</name>
</gene>
<dbReference type="Pfam" id="PF13439">
    <property type="entry name" value="Glyco_transf_4"/>
    <property type="match status" value="1"/>
</dbReference>
<dbReference type="EMBL" id="QURB01000003">
    <property type="protein sequence ID" value="RFC54782.1"/>
    <property type="molecule type" value="Genomic_DNA"/>
</dbReference>
<name>A0A3E1EYZ6_9FLAO</name>
<feature type="domain" description="Glycosyltransferase subfamily 4-like N-terminal" evidence="2">
    <location>
        <begin position="22"/>
        <end position="172"/>
    </location>
</feature>
<dbReference type="OrthoDB" id="9790710at2"/>
<evidence type="ECO:0000313" key="4">
    <source>
        <dbReference type="Proteomes" id="UP000257127"/>
    </source>
</evidence>
<dbReference type="Pfam" id="PF00534">
    <property type="entry name" value="Glycos_transf_1"/>
    <property type="match status" value="1"/>
</dbReference>
<feature type="domain" description="Glycosyl transferase family 1" evidence="1">
    <location>
        <begin position="193"/>
        <end position="356"/>
    </location>
</feature>
<reference evidence="3 4" key="1">
    <citation type="submission" date="2018-08" db="EMBL/GenBank/DDBJ databases">
        <title>The draft genome squence of Brumimicrobium sp. N62.</title>
        <authorList>
            <person name="Du Z.-J."/>
            <person name="Luo H.-R."/>
        </authorList>
    </citation>
    <scope>NUCLEOTIDE SEQUENCE [LARGE SCALE GENOMIC DNA]</scope>
    <source>
        <strain evidence="3 4">N62</strain>
    </source>
</reference>
<organism evidence="3 4">
    <name type="scientific">Brumimicrobium aurantiacum</name>
    <dbReference type="NCBI Taxonomy" id="1737063"/>
    <lineage>
        <taxon>Bacteria</taxon>
        <taxon>Pseudomonadati</taxon>
        <taxon>Bacteroidota</taxon>
        <taxon>Flavobacteriia</taxon>
        <taxon>Flavobacteriales</taxon>
        <taxon>Crocinitomicaceae</taxon>
        <taxon>Brumimicrobium</taxon>
    </lineage>
</organism>
<evidence type="ECO:0000259" key="1">
    <source>
        <dbReference type="Pfam" id="PF00534"/>
    </source>
</evidence>
<dbReference type="InterPro" id="IPR028098">
    <property type="entry name" value="Glyco_trans_4-like_N"/>
</dbReference>
<proteinExistence type="predicted"/>
<keyword evidence="4" id="KW-1185">Reference proteome</keyword>
<accession>A0A3E1EYZ6</accession>
<protein>
    <submittedName>
        <fullName evidence="3">Glycosyltransferase family 1 protein</fullName>
    </submittedName>
</protein>
<evidence type="ECO:0000313" key="3">
    <source>
        <dbReference type="EMBL" id="RFC54782.1"/>
    </source>
</evidence>
<dbReference type="InterPro" id="IPR050194">
    <property type="entry name" value="Glycosyltransferase_grp1"/>
</dbReference>